<dbReference type="PIRSF" id="PIRSF037031">
    <property type="entry name" value="Redox_disulphide_2"/>
    <property type="match status" value="1"/>
</dbReference>
<gene>
    <name evidence="1" type="ORF">AUF17_01080</name>
</gene>
<dbReference type="InterPro" id="IPR005243">
    <property type="entry name" value="THIRX-like_proc"/>
</dbReference>
<protein>
    <submittedName>
        <fullName evidence="1">Thioredoxin family protein</fullName>
    </submittedName>
</protein>
<comment type="caution">
    <text evidence="1">The sequence shown here is derived from an EMBL/GenBank/DDBJ whole genome shotgun (WGS) entry which is preliminary data.</text>
</comment>
<dbReference type="Gene3D" id="3.40.30.10">
    <property type="entry name" value="Glutaredoxin"/>
    <property type="match status" value="1"/>
</dbReference>
<sequence length="76" mass="8310">MIIKVLGPGCKNCQNLEKNVKEALDSSGKEAEIVKVTDMIEIQKYGVMRTPGLVIDDKVVVSGRVPKAKEIKELLA</sequence>
<dbReference type="InterPro" id="IPR036249">
    <property type="entry name" value="Thioredoxin-like_sf"/>
</dbReference>
<accession>A0A4P8KDC0</accession>
<dbReference type="InterPro" id="IPR012336">
    <property type="entry name" value="Thioredoxin-like_fold"/>
</dbReference>
<dbReference type="RefSeq" id="WP_137439431.1">
    <property type="nucleotide sequence ID" value="NZ_CAAKNX010000021.1"/>
</dbReference>
<name>A0A4P8KDC0_ENTAV</name>
<reference evidence="1 2" key="1">
    <citation type="submission" date="2017-10" db="EMBL/GenBank/DDBJ databases">
        <title>FDA dAtabase for Regulatory Grade micrObial Sequences (FDA-ARGOS): Supporting development and validation of Infectious Disease Dx tests.</title>
        <authorList>
            <person name="Campos J."/>
            <person name="Goldberg B."/>
            <person name="Tallon L.J."/>
            <person name="Sadzewicz L."/>
            <person name="Sengamalay N."/>
            <person name="Ott S."/>
            <person name="Godinez A."/>
            <person name="Nagaraj S."/>
            <person name="Vyas G."/>
            <person name="Aluvathingal J."/>
            <person name="Nadendla S."/>
            <person name="Geyer C."/>
            <person name="Nandy P."/>
            <person name="Hobson J."/>
            <person name="Sichtig H."/>
        </authorList>
    </citation>
    <scope>NUCLEOTIDE SEQUENCE [LARGE SCALE GENOMIC DNA]</scope>
    <source>
        <strain evidence="1 2">FDAARGOS_185</strain>
    </source>
</reference>
<dbReference type="Proteomes" id="UP000316316">
    <property type="component" value="Unassembled WGS sequence"/>
</dbReference>
<dbReference type="AlphaFoldDB" id="A0A4P8KDC0"/>
<dbReference type="SUPFAM" id="SSF52833">
    <property type="entry name" value="Thioredoxin-like"/>
    <property type="match status" value="1"/>
</dbReference>
<dbReference type="PANTHER" id="PTHR36450">
    <property type="entry name" value="THIOREDOXIN"/>
    <property type="match status" value="1"/>
</dbReference>
<evidence type="ECO:0000313" key="2">
    <source>
        <dbReference type="Proteomes" id="UP000316316"/>
    </source>
</evidence>
<proteinExistence type="predicted"/>
<dbReference type="Pfam" id="PF13192">
    <property type="entry name" value="Thioredoxin_3"/>
    <property type="match status" value="1"/>
</dbReference>
<dbReference type="PANTHER" id="PTHR36450:SF1">
    <property type="entry name" value="THIOREDOXIN"/>
    <property type="match status" value="1"/>
</dbReference>
<dbReference type="EMBL" id="PDXQ01000001">
    <property type="protein sequence ID" value="TRZ32747.1"/>
    <property type="molecule type" value="Genomic_DNA"/>
</dbReference>
<dbReference type="NCBIfam" id="TIGR00412">
    <property type="entry name" value="redox_disulf_2"/>
    <property type="match status" value="1"/>
</dbReference>
<organism evidence="1 2">
    <name type="scientific">Enterococcus avium</name>
    <name type="common">Streptococcus avium</name>
    <dbReference type="NCBI Taxonomy" id="33945"/>
    <lineage>
        <taxon>Bacteria</taxon>
        <taxon>Bacillati</taxon>
        <taxon>Bacillota</taxon>
        <taxon>Bacilli</taxon>
        <taxon>Lactobacillales</taxon>
        <taxon>Enterococcaceae</taxon>
        <taxon>Enterococcus</taxon>
    </lineage>
</organism>
<evidence type="ECO:0000313" key="1">
    <source>
        <dbReference type="EMBL" id="TRZ32747.1"/>
    </source>
</evidence>